<dbReference type="Proteomes" id="UP000054695">
    <property type="component" value="Unassembled WGS sequence"/>
</dbReference>
<sequence length="250" mass="29346">MKKGRYEGLNPEQRKKAIAQEERRNQRKEREEPRKGFAERAEDLRKSQLDIEDQIKEEHAELSKKDKEKGVVLPEGKERDKYVQMWLEKKAPKIYGETVALRDKIKSLLENEELIHQKETYDAAKRVLSKLDVSIKKWEKDINDHLVIRKKSEGLVLKDHTYFADIGPLAKQHFTQEFYTSAVTVITENKASMMKDPGWWNQVKEAINNWLAEFDVGPIFKVEPTHFGIDQDIQKGMDNLENPDETMLRI</sequence>
<proteinExistence type="predicted"/>
<evidence type="ECO:0000256" key="1">
    <source>
        <dbReference type="SAM" id="MobiDB-lite"/>
    </source>
</evidence>
<feature type="region of interest" description="Disordered" evidence="1">
    <location>
        <begin position="1"/>
        <end position="44"/>
    </location>
</feature>
<gene>
    <name evidence="2" type="ORF">Lboz_2611</name>
</gene>
<evidence type="ECO:0000313" key="3">
    <source>
        <dbReference type="Proteomes" id="UP000054695"/>
    </source>
</evidence>
<dbReference type="EMBL" id="LNXU01000032">
    <property type="protein sequence ID" value="KTC71034.1"/>
    <property type="molecule type" value="Genomic_DNA"/>
</dbReference>
<organism evidence="2 3">
    <name type="scientific">Legionella bozemanae</name>
    <name type="common">Fluoribacter bozemanae</name>
    <dbReference type="NCBI Taxonomy" id="447"/>
    <lineage>
        <taxon>Bacteria</taxon>
        <taxon>Pseudomonadati</taxon>
        <taxon>Pseudomonadota</taxon>
        <taxon>Gammaproteobacteria</taxon>
        <taxon>Legionellales</taxon>
        <taxon>Legionellaceae</taxon>
        <taxon>Legionella</taxon>
    </lineage>
</organism>
<name>A0A0W0RIY0_LEGBO</name>
<dbReference type="AlphaFoldDB" id="A0A0W0RIY0"/>
<dbReference type="RefSeq" id="WP_058460213.1">
    <property type="nucleotide sequence ID" value="NZ_CAAAIY010000005.1"/>
</dbReference>
<accession>A0A0W0RIY0</accession>
<dbReference type="PATRIC" id="fig|447.4.peg.2774"/>
<reference evidence="2 3" key="1">
    <citation type="submission" date="2015-11" db="EMBL/GenBank/DDBJ databases">
        <title>Genomic analysis of 38 Legionella species identifies large and diverse effector repertoires.</title>
        <authorList>
            <person name="Burstein D."/>
            <person name="Amaro F."/>
            <person name="Zusman T."/>
            <person name="Lifshitz Z."/>
            <person name="Cohen O."/>
            <person name="Gilbert J.A."/>
            <person name="Pupko T."/>
            <person name="Shuman H.A."/>
            <person name="Segal G."/>
        </authorList>
    </citation>
    <scope>NUCLEOTIDE SEQUENCE [LARGE SCALE GENOMIC DNA]</scope>
    <source>
        <strain evidence="2 3">WIGA</strain>
    </source>
</reference>
<evidence type="ECO:0000313" key="2">
    <source>
        <dbReference type="EMBL" id="KTC71034.1"/>
    </source>
</evidence>
<keyword evidence="3" id="KW-1185">Reference proteome</keyword>
<dbReference type="OrthoDB" id="10000401at2"/>
<comment type="caution">
    <text evidence="2">The sequence shown here is derived from an EMBL/GenBank/DDBJ whole genome shotgun (WGS) entry which is preliminary data.</text>
</comment>
<protein>
    <submittedName>
        <fullName evidence="2">Uncharacterized protein</fullName>
    </submittedName>
</protein>